<dbReference type="Gene3D" id="1.20.1050.10">
    <property type="match status" value="1"/>
</dbReference>
<dbReference type="Gene3D" id="3.40.30.10">
    <property type="entry name" value="Glutaredoxin"/>
    <property type="match status" value="1"/>
</dbReference>
<evidence type="ECO:0000256" key="1">
    <source>
        <dbReference type="ARBA" id="ARBA00012452"/>
    </source>
</evidence>
<dbReference type="SFLD" id="SFLDG00358">
    <property type="entry name" value="Main_(cytGST)"/>
    <property type="match status" value="1"/>
</dbReference>
<dbReference type="PANTHER" id="PTHR11260:SF773">
    <property type="entry name" value="GLUTATHIONE S-TRANSFERASE U26"/>
    <property type="match status" value="1"/>
</dbReference>
<dbReference type="CDD" id="cd03185">
    <property type="entry name" value="GST_C_Tau"/>
    <property type="match status" value="1"/>
</dbReference>
<dbReference type="InterPro" id="IPR004045">
    <property type="entry name" value="Glutathione_S-Trfase_N"/>
</dbReference>
<evidence type="ECO:0000256" key="4">
    <source>
        <dbReference type="ARBA" id="ARBA00025743"/>
    </source>
</evidence>
<evidence type="ECO:0000259" key="7">
    <source>
        <dbReference type="PROSITE" id="PS50404"/>
    </source>
</evidence>
<organism evidence="9 10">
    <name type="scientific">Mucuna pruriens</name>
    <name type="common">Velvet bean</name>
    <name type="synonym">Dolichos pruriens</name>
    <dbReference type="NCBI Taxonomy" id="157652"/>
    <lineage>
        <taxon>Eukaryota</taxon>
        <taxon>Viridiplantae</taxon>
        <taxon>Streptophyta</taxon>
        <taxon>Embryophyta</taxon>
        <taxon>Tracheophyta</taxon>
        <taxon>Spermatophyta</taxon>
        <taxon>Magnoliopsida</taxon>
        <taxon>eudicotyledons</taxon>
        <taxon>Gunneridae</taxon>
        <taxon>Pentapetalae</taxon>
        <taxon>rosids</taxon>
        <taxon>fabids</taxon>
        <taxon>Fabales</taxon>
        <taxon>Fabaceae</taxon>
        <taxon>Papilionoideae</taxon>
        <taxon>50 kb inversion clade</taxon>
        <taxon>NPAAA clade</taxon>
        <taxon>indigoferoid/millettioid clade</taxon>
        <taxon>Phaseoleae</taxon>
        <taxon>Mucuna</taxon>
    </lineage>
</organism>
<dbReference type="Pfam" id="PF02798">
    <property type="entry name" value="GST_N"/>
    <property type="match status" value="1"/>
</dbReference>
<dbReference type="PROSITE" id="PS50405">
    <property type="entry name" value="GST_CTER"/>
    <property type="match status" value="1"/>
</dbReference>
<reference evidence="9" key="1">
    <citation type="submission" date="2018-05" db="EMBL/GenBank/DDBJ databases">
        <title>Draft genome of Mucuna pruriens seed.</title>
        <authorList>
            <person name="Nnadi N.E."/>
            <person name="Vos R."/>
            <person name="Hasami M.H."/>
            <person name="Devisetty U.K."/>
            <person name="Aguiy J.C."/>
        </authorList>
    </citation>
    <scope>NUCLEOTIDE SEQUENCE [LARGE SCALE GENOMIC DNA]</scope>
    <source>
        <strain evidence="9">JCA_2017</strain>
    </source>
</reference>
<evidence type="ECO:0000313" key="10">
    <source>
        <dbReference type="Proteomes" id="UP000257109"/>
    </source>
</evidence>
<dbReference type="EC" id="2.5.1.18" evidence="1"/>
<dbReference type="SUPFAM" id="SSF47616">
    <property type="entry name" value="GST C-terminal domain-like"/>
    <property type="match status" value="1"/>
</dbReference>
<dbReference type="InterPro" id="IPR045073">
    <property type="entry name" value="Omega/Tau-like"/>
</dbReference>
<comment type="catalytic activity">
    <reaction evidence="5">
        <text>RX + glutathione = an S-substituted glutathione + a halide anion + H(+)</text>
        <dbReference type="Rhea" id="RHEA:16437"/>
        <dbReference type="ChEBI" id="CHEBI:15378"/>
        <dbReference type="ChEBI" id="CHEBI:16042"/>
        <dbReference type="ChEBI" id="CHEBI:17792"/>
        <dbReference type="ChEBI" id="CHEBI:57925"/>
        <dbReference type="ChEBI" id="CHEBI:90779"/>
        <dbReference type="EC" id="2.5.1.18"/>
    </reaction>
</comment>
<feature type="transmembrane region" description="Helical" evidence="6">
    <location>
        <begin position="183"/>
        <end position="203"/>
    </location>
</feature>
<accession>A0A371HFT3</accession>
<dbReference type="AlphaFoldDB" id="A0A371HFT3"/>
<feature type="non-terminal residue" evidence="9">
    <location>
        <position position="1"/>
    </location>
</feature>
<comment type="caution">
    <text evidence="9">The sequence shown here is derived from an EMBL/GenBank/DDBJ whole genome shotgun (WGS) entry which is preliminary data.</text>
</comment>
<dbReference type="EMBL" id="QJKJ01002719">
    <property type="protein sequence ID" value="RDY01635.1"/>
    <property type="molecule type" value="Genomic_DNA"/>
</dbReference>
<dbReference type="InterPro" id="IPR010987">
    <property type="entry name" value="Glutathione-S-Trfase_C-like"/>
</dbReference>
<evidence type="ECO:0000256" key="5">
    <source>
        <dbReference type="ARBA" id="ARBA00047960"/>
    </source>
</evidence>
<dbReference type="Proteomes" id="UP000257109">
    <property type="component" value="Unassembled WGS sequence"/>
</dbReference>
<proteinExistence type="inferred from homology"/>
<dbReference type="FunFam" id="1.20.1050.10:FF:000016">
    <property type="entry name" value="Glutathione S-transferase U9"/>
    <property type="match status" value="1"/>
</dbReference>
<dbReference type="CDD" id="cd03058">
    <property type="entry name" value="GST_N_Tau"/>
    <property type="match status" value="1"/>
</dbReference>
<dbReference type="STRING" id="157652.A0A371HFT3"/>
<evidence type="ECO:0000313" key="9">
    <source>
        <dbReference type="EMBL" id="RDY01635.1"/>
    </source>
</evidence>
<dbReference type="FunFam" id="3.40.30.10:FF:000044">
    <property type="entry name" value="Glutathione S-transferase GSTU6"/>
    <property type="match status" value="1"/>
</dbReference>
<dbReference type="InterPro" id="IPR036249">
    <property type="entry name" value="Thioredoxin-like_sf"/>
</dbReference>
<dbReference type="GO" id="GO:0005737">
    <property type="term" value="C:cytoplasm"/>
    <property type="evidence" value="ECO:0007669"/>
    <property type="project" value="TreeGrafter"/>
</dbReference>
<evidence type="ECO:0000256" key="2">
    <source>
        <dbReference type="ARBA" id="ARBA00022575"/>
    </source>
</evidence>
<dbReference type="GO" id="GO:0009407">
    <property type="term" value="P:toxin catabolic process"/>
    <property type="evidence" value="ECO:0007669"/>
    <property type="project" value="UniProtKB-ARBA"/>
</dbReference>
<feature type="domain" description="GST N-terminal" evidence="7">
    <location>
        <begin position="37"/>
        <end position="116"/>
    </location>
</feature>
<name>A0A371HFT3_MUCPR</name>
<evidence type="ECO:0000259" key="8">
    <source>
        <dbReference type="PROSITE" id="PS50405"/>
    </source>
</evidence>
<keyword evidence="6" id="KW-1133">Transmembrane helix</keyword>
<protein>
    <recommendedName>
        <fullName evidence="1">glutathione transferase</fullName>
        <ecNumber evidence="1">2.5.1.18</ecNumber>
    </recommendedName>
</protein>
<dbReference type="InterPro" id="IPR040079">
    <property type="entry name" value="Glutathione_S-Trfase"/>
</dbReference>
<keyword evidence="10" id="KW-1185">Reference proteome</keyword>
<evidence type="ECO:0000256" key="3">
    <source>
        <dbReference type="ARBA" id="ARBA00022679"/>
    </source>
</evidence>
<dbReference type="InterPro" id="IPR004046">
    <property type="entry name" value="GST_C"/>
</dbReference>
<dbReference type="SFLD" id="SFLDS00019">
    <property type="entry name" value="Glutathione_Transferase_(cytos"/>
    <property type="match status" value="1"/>
</dbReference>
<dbReference type="Pfam" id="PF00043">
    <property type="entry name" value="GST_C"/>
    <property type="match status" value="1"/>
</dbReference>
<keyword evidence="6" id="KW-0472">Membrane</keyword>
<dbReference type="InterPro" id="IPR036282">
    <property type="entry name" value="Glutathione-S-Trfase_C_sf"/>
</dbReference>
<sequence length="279" mass="31919">GRYLGVEYQAFKTNGLYIKIRIKLGQHHRIWISMAKSEVKLISKWSSHYSTRVKIALNIKSIEYENIEDSLNPKSELLLKSNPVYARVPVLIHHDRPICESLVILEYIDETWPTAPSILPSHPYDRAVARFWAAYIDDKCFPSIRSIMEAEGEEERNRSFEVLEEVLERVEGAFKECSKGKPFFAGDTIGFLDIVFGCFLGFLNVVEYRYERKVLVDAKIPALVKWSERFVADPAVEGLIPDTVKLAELSNKCKFGFVPEKAPSSLQQVRAEENSQDNS</sequence>
<keyword evidence="2" id="KW-0216">Detoxification</keyword>
<dbReference type="OrthoDB" id="4951845at2759"/>
<dbReference type="SFLD" id="SFLDG01152">
    <property type="entry name" value="Main.3:_Omega-_and_Tau-like"/>
    <property type="match status" value="1"/>
</dbReference>
<gene>
    <name evidence="9" type="primary">GSTU18</name>
    <name evidence="9" type="ORF">CR513_15014</name>
</gene>
<feature type="domain" description="GST C-terminal" evidence="8">
    <location>
        <begin position="122"/>
        <end position="255"/>
    </location>
</feature>
<dbReference type="PANTHER" id="PTHR11260">
    <property type="entry name" value="GLUTATHIONE S-TRANSFERASE, GST, SUPERFAMILY, GST DOMAIN CONTAINING"/>
    <property type="match status" value="1"/>
</dbReference>
<dbReference type="PROSITE" id="PS50404">
    <property type="entry name" value="GST_NTER"/>
    <property type="match status" value="1"/>
</dbReference>
<dbReference type="GO" id="GO:0006749">
    <property type="term" value="P:glutathione metabolic process"/>
    <property type="evidence" value="ECO:0007669"/>
    <property type="project" value="InterPro"/>
</dbReference>
<feature type="non-terminal residue" evidence="9">
    <location>
        <position position="279"/>
    </location>
</feature>
<dbReference type="SUPFAM" id="SSF52833">
    <property type="entry name" value="Thioredoxin-like"/>
    <property type="match status" value="1"/>
</dbReference>
<keyword evidence="3" id="KW-0808">Transferase</keyword>
<dbReference type="GO" id="GO:0004364">
    <property type="term" value="F:glutathione transferase activity"/>
    <property type="evidence" value="ECO:0007669"/>
    <property type="project" value="UniProtKB-EC"/>
</dbReference>
<dbReference type="InterPro" id="IPR045074">
    <property type="entry name" value="GST_C_Tau"/>
</dbReference>
<comment type="similarity">
    <text evidence="4">Belongs to the GST superfamily. Tau family.</text>
</comment>
<keyword evidence="6" id="KW-0812">Transmembrane</keyword>
<evidence type="ECO:0000256" key="6">
    <source>
        <dbReference type="SAM" id="Phobius"/>
    </source>
</evidence>